<dbReference type="Gene3D" id="3.40.30.110">
    <property type="match status" value="2"/>
</dbReference>
<evidence type="ECO:0000313" key="2">
    <source>
        <dbReference type="EMBL" id="CAF9921611.1"/>
    </source>
</evidence>
<gene>
    <name evidence="2" type="ORF">GOMPHAMPRED_002334</name>
</gene>
<feature type="domain" description="DUF7962" evidence="1">
    <location>
        <begin position="295"/>
        <end position="414"/>
    </location>
</feature>
<dbReference type="SUPFAM" id="SSF47616">
    <property type="entry name" value="GST C-terminal domain-like"/>
    <property type="match status" value="1"/>
</dbReference>
<dbReference type="OrthoDB" id="202840at2759"/>
<dbReference type="InterPro" id="IPR036282">
    <property type="entry name" value="Glutathione-S-Trfase_C_sf"/>
</dbReference>
<protein>
    <recommendedName>
        <fullName evidence="1">DUF7962 domain-containing protein</fullName>
    </recommendedName>
</protein>
<comment type="caution">
    <text evidence="2">The sequence shown here is derived from an EMBL/GenBank/DDBJ whole genome shotgun (WGS) entry which is preliminary data.</text>
</comment>
<dbReference type="InterPro" id="IPR058268">
    <property type="entry name" value="DUF7962"/>
</dbReference>
<dbReference type="Proteomes" id="UP000664169">
    <property type="component" value="Unassembled WGS sequence"/>
</dbReference>
<keyword evidence="3" id="KW-1185">Reference proteome</keyword>
<dbReference type="Gene3D" id="1.20.1050.10">
    <property type="match status" value="1"/>
</dbReference>
<name>A0A8H3F8Y4_9LECA</name>
<dbReference type="AlphaFoldDB" id="A0A8H3F8Y4"/>
<organism evidence="2 3">
    <name type="scientific">Gomphillus americanus</name>
    <dbReference type="NCBI Taxonomy" id="1940652"/>
    <lineage>
        <taxon>Eukaryota</taxon>
        <taxon>Fungi</taxon>
        <taxon>Dikarya</taxon>
        <taxon>Ascomycota</taxon>
        <taxon>Pezizomycotina</taxon>
        <taxon>Lecanoromycetes</taxon>
        <taxon>OSLEUM clade</taxon>
        <taxon>Ostropomycetidae</taxon>
        <taxon>Ostropales</taxon>
        <taxon>Graphidaceae</taxon>
        <taxon>Gomphilloideae</taxon>
        <taxon>Gomphillus</taxon>
    </lineage>
</organism>
<reference evidence="2" key="1">
    <citation type="submission" date="2021-03" db="EMBL/GenBank/DDBJ databases">
        <authorList>
            <person name="Tagirdzhanova G."/>
        </authorList>
    </citation>
    <scope>NUCLEOTIDE SEQUENCE</scope>
</reference>
<evidence type="ECO:0000259" key="1">
    <source>
        <dbReference type="Pfam" id="PF25907"/>
    </source>
</evidence>
<evidence type="ECO:0000313" key="3">
    <source>
        <dbReference type="Proteomes" id="UP000664169"/>
    </source>
</evidence>
<sequence>MSVRQPLQLDEQVLHVHIAVNYAPGIGAGIGIVYDTRDPGAGQVICHWTLNKTHTKAWLYKDFEKQDIETLETCQMRAFREGLGMIRGLCKRSLRASFSKSGEKGRKQSSHTLAPKITLLTSLTNREQHIGVLPRKIVIRCEQRLMVILINRCLQPEWDSFEGISSDKVKIEESIREDVLEKANQPKELRQIRAALKSIRQISRCGAEVSIVRANPRDGAAVGAKRQAKERRIPLLAVGSSVYADTRLILPTLESLYPAESTPNAILQPLPNTPEARALTGYLSTSVISGEAFARAAQLIPLSSPVWSNPAFLKDRAQLSGREWSKQATERARPEAVTVMRNFFGELENGLLADGREWLLNTKMPTIADIEAVWVPAWLIGMKDALPEDVLGPNVFPKVYAYTNRFLKLVAETRKKAGKVERLDGKAAAKKVLDAKTQSGVDVNQGDPLGLEAGQEVSVWPIDSGFSHKDQGKLVKLVWNEVVIEKNVDSEVGKGNIRLHFPRTGFRVAPAEKARL</sequence>
<dbReference type="Pfam" id="PF25907">
    <property type="entry name" value="DUF7962"/>
    <property type="match status" value="1"/>
</dbReference>
<dbReference type="EMBL" id="CAJPDQ010000017">
    <property type="protein sequence ID" value="CAF9921611.1"/>
    <property type="molecule type" value="Genomic_DNA"/>
</dbReference>
<proteinExistence type="predicted"/>
<accession>A0A8H3F8Y4</accession>